<dbReference type="InterPro" id="IPR003852">
    <property type="entry name" value="Sig_transdc_His_kinase_KdpD_N"/>
</dbReference>
<dbReference type="Proteomes" id="UP000597877">
    <property type="component" value="Unassembled WGS sequence"/>
</dbReference>
<accession>A0ABR7F5Y7</accession>
<comment type="caution">
    <text evidence="5">The sequence shown here is derived from an EMBL/GenBank/DDBJ whole genome shotgun (WGS) entry which is preliminary data.</text>
</comment>
<evidence type="ECO:0000313" key="6">
    <source>
        <dbReference type="Proteomes" id="UP000597877"/>
    </source>
</evidence>
<organism evidence="5 6">
    <name type="scientific">Eubacterium segne</name>
    <dbReference type="NCBI Taxonomy" id="2763045"/>
    <lineage>
        <taxon>Bacteria</taxon>
        <taxon>Bacillati</taxon>
        <taxon>Bacillota</taxon>
        <taxon>Clostridia</taxon>
        <taxon>Eubacteriales</taxon>
        <taxon>Eubacteriaceae</taxon>
        <taxon>Eubacterium</taxon>
    </lineage>
</organism>
<feature type="domain" description="Signal transduction histidine kinase osmosensitive K+ channel sensor N-terminal" evidence="4">
    <location>
        <begin position="2"/>
        <end position="193"/>
    </location>
</feature>
<proteinExistence type="predicted"/>
<sequence>MLKIFTSYTPGAGKSYAMMEEAMNESRNGKKVVIAFINKQHRDSSKMPFECNENVTIHPLKGRESIEEIIEMKPDIVVLDELGMRIGKHTFLYNVAESFIKNNISVLTSANLKRFEEVNPIFRSATGVGIKTTIPNRFIKGADEIVFIDREPELMIKDFKEGKLFGERYMNSRIMNKNFEENTLKTYREISLDYLEKYNNVRIIQRD</sequence>
<dbReference type="EMBL" id="JACOOZ010000008">
    <property type="protein sequence ID" value="MBC5668607.1"/>
    <property type="molecule type" value="Genomic_DNA"/>
</dbReference>
<evidence type="ECO:0000259" key="4">
    <source>
        <dbReference type="Pfam" id="PF02702"/>
    </source>
</evidence>
<name>A0ABR7F5Y7_9FIRM</name>
<keyword evidence="1" id="KW-0808">Transferase</keyword>
<reference evidence="5 6" key="1">
    <citation type="submission" date="2020-08" db="EMBL/GenBank/DDBJ databases">
        <title>Genome public.</title>
        <authorList>
            <person name="Liu C."/>
            <person name="Sun Q."/>
        </authorList>
    </citation>
    <scope>NUCLEOTIDE SEQUENCE [LARGE SCALE GENOMIC DNA]</scope>
    <source>
        <strain evidence="5 6">BX4</strain>
    </source>
</reference>
<dbReference type="RefSeq" id="WP_118589771.1">
    <property type="nucleotide sequence ID" value="NZ_JACOOZ010000008.1"/>
</dbReference>
<dbReference type="Pfam" id="PF02702">
    <property type="entry name" value="KdpD"/>
    <property type="match status" value="1"/>
</dbReference>
<keyword evidence="2" id="KW-0418">Kinase</keyword>
<evidence type="ECO:0000256" key="2">
    <source>
        <dbReference type="ARBA" id="ARBA00022777"/>
    </source>
</evidence>
<dbReference type="PANTHER" id="PTHR45569:SF1">
    <property type="entry name" value="SENSOR PROTEIN KDPD"/>
    <property type="match status" value="1"/>
</dbReference>
<dbReference type="InterPro" id="IPR052023">
    <property type="entry name" value="Histidine_kinase_KdpD"/>
</dbReference>
<keyword evidence="3" id="KW-0902">Two-component regulatory system</keyword>
<gene>
    <name evidence="5" type="ORF">H8S00_11565</name>
</gene>
<dbReference type="SUPFAM" id="SSF52540">
    <property type="entry name" value="P-loop containing nucleoside triphosphate hydrolases"/>
    <property type="match status" value="1"/>
</dbReference>
<dbReference type="Gene3D" id="3.40.50.300">
    <property type="entry name" value="P-loop containing nucleotide triphosphate hydrolases"/>
    <property type="match status" value="1"/>
</dbReference>
<evidence type="ECO:0000256" key="3">
    <source>
        <dbReference type="ARBA" id="ARBA00023012"/>
    </source>
</evidence>
<evidence type="ECO:0000313" key="5">
    <source>
        <dbReference type="EMBL" id="MBC5668607.1"/>
    </source>
</evidence>
<protein>
    <recommendedName>
        <fullName evidence="4">Signal transduction histidine kinase osmosensitive K+ channel sensor N-terminal domain-containing protein</fullName>
    </recommendedName>
</protein>
<keyword evidence="6" id="KW-1185">Reference proteome</keyword>
<dbReference type="InterPro" id="IPR027417">
    <property type="entry name" value="P-loop_NTPase"/>
</dbReference>
<evidence type="ECO:0000256" key="1">
    <source>
        <dbReference type="ARBA" id="ARBA00022679"/>
    </source>
</evidence>
<dbReference type="PANTHER" id="PTHR45569">
    <property type="entry name" value="SENSOR PROTEIN KDPD"/>
    <property type="match status" value="1"/>
</dbReference>